<name>A0ACC0UTP0_9HYPO</name>
<proteinExistence type="predicted"/>
<dbReference type="EMBL" id="CM047947">
    <property type="protein sequence ID" value="KAI9896879.1"/>
    <property type="molecule type" value="Genomic_DNA"/>
</dbReference>
<keyword evidence="2" id="KW-1185">Reference proteome</keyword>
<evidence type="ECO:0000313" key="1">
    <source>
        <dbReference type="EMBL" id="KAI9896879.1"/>
    </source>
</evidence>
<gene>
    <name evidence="1" type="ORF">N3K66_007901</name>
</gene>
<protein>
    <submittedName>
        <fullName evidence="1">Uncharacterized protein</fullName>
    </submittedName>
</protein>
<evidence type="ECO:0000313" key="2">
    <source>
        <dbReference type="Proteomes" id="UP001163324"/>
    </source>
</evidence>
<dbReference type="Proteomes" id="UP001163324">
    <property type="component" value="Chromosome 8"/>
</dbReference>
<comment type="caution">
    <text evidence="1">The sequence shown here is derived from an EMBL/GenBank/DDBJ whole genome shotgun (WGS) entry which is preliminary data.</text>
</comment>
<sequence>MSGTSRQRLAKRACDQCKIRKIKCSEDAPCSKCVAAKIACTWNKTPSTRGPRSLRARTINRIARETEIGEEQDLSCDTDEIEHLSHSLDIYAARLYPIWPIVDIAHLTACMAVTGTRPSSSLHLARAIALATTAQLKLSAPWRCPSPDQVEAAARSDPADSLDSLRTSFFLHIHHENQEAGGTRSLLHLREAITKAQILRLDREASYCVVPNLNDDEQQLRRRLLWLLFVTERGVAMLHRLPVVLKPNVAFPWLSSSGSYSNSDSGWQQDERNVLPAFLRLVHLFWVFDQSGIFELLRSSDDGGGGDVDTSLARGCLELLQRKLLQDTPLPEAIGGTDDAASHGNEVQRADMYVTWQWMRAVLWRAALRFGVVAGAGMEHPVGVAGDFLRLVGQLTPAALESQGPTLEFKTFEIATAVVDAVADGSYYYPSAGPYVHQPGEVLAGLRDLLSRSRGGNGLLVSLLNAKMASSCPDLRLVAQPALSSSAVDQGHGWGDREEGVSYLDMLEEYEDQFTDVAWPPLDLTNLLRSPSPISRLLEAADA</sequence>
<accession>A0ACC0UTP0</accession>
<organism evidence="1 2">
    <name type="scientific">Trichothecium roseum</name>
    <dbReference type="NCBI Taxonomy" id="47278"/>
    <lineage>
        <taxon>Eukaryota</taxon>
        <taxon>Fungi</taxon>
        <taxon>Dikarya</taxon>
        <taxon>Ascomycota</taxon>
        <taxon>Pezizomycotina</taxon>
        <taxon>Sordariomycetes</taxon>
        <taxon>Hypocreomycetidae</taxon>
        <taxon>Hypocreales</taxon>
        <taxon>Hypocreales incertae sedis</taxon>
        <taxon>Trichothecium</taxon>
    </lineage>
</organism>
<reference evidence="1" key="1">
    <citation type="submission" date="2022-10" db="EMBL/GenBank/DDBJ databases">
        <title>Complete Genome of Trichothecium roseum strain YXFP-22015, a Plant Pathogen Isolated from Citrus.</title>
        <authorList>
            <person name="Wang Y."/>
            <person name="Zhu L."/>
        </authorList>
    </citation>
    <scope>NUCLEOTIDE SEQUENCE</scope>
    <source>
        <strain evidence="1">YXFP-22015</strain>
    </source>
</reference>